<comment type="subcellular location">
    <subcellularLocation>
        <location evidence="1 6">Secreted</location>
    </subcellularLocation>
</comment>
<evidence type="ECO:0000256" key="5">
    <source>
        <dbReference type="ARBA" id="ARBA00023157"/>
    </source>
</evidence>
<keyword evidence="5" id="KW-1015">Disulfide bond</keyword>
<proteinExistence type="inferred from homology"/>
<keyword evidence="3 6" id="KW-0964">Secreted</keyword>
<keyword evidence="8" id="KW-1185">Reference proteome</keyword>
<evidence type="ECO:0000256" key="2">
    <source>
        <dbReference type="ARBA" id="ARBA00008127"/>
    </source>
</evidence>
<feature type="signal peptide" evidence="6">
    <location>
        <begin position="1"/>
        <end position="28"/>
    </location>
</feature>
<dbReference type="GO" id="GO:0005576">
    <property type="term" value="C:extracellular region"/>
    <property type="evidence" value="ECO:0007669"/>
    <property type="project" value="UniProtKB-SubCell"/>
</dbReference>
<dbReference type="PANTHER" id="PTHR33109:SF3">
    <property type="entry name" value="EPIDERMAL PATTERNING FACTOR-LIKE PROTEIN"/>
    <property type="match status" value="1"/>
</dbReference>
<evidence type="ECO:0000256" key="3">
    <source>
        <dbReference type="ARBA" id="ARBA00022525"/>
    </source>
</evidence>
<dbReference type="AlphaFoldDB" id="A0AAV7F3A3"/>
<evidence type="ECO:0000256" key="4">
    <source>
        <dbReference type="ARBA" id="ARBA00022729"/>
    </source>
</evidence>
<dbReference type="InterPro" id="IPR039455">
    <property type="entry name" value="EPFL"/>
</dbReference>
<keyword evidence="4 6" id="KW-0732">Signal</keyword>
<comment type="caution">
    <text evidence="7">The sequence shown here is derived from an EMBL/GenBank/DDBJ whole genome shotgun (WGS) entry which is preliminary data.</text>
</comment>
<accession>A0AAV7F3A3</accession>
<name>A0AAV7F3A3_ARIFI</name>
<keyword evidence="6" id="KW-0217">Developmental protein</keyword>
<dbReference type="Pfam" id="PF17181">
    <property type="entry name" value="EPF"/>
    <property type="match status" value="1"/>
</dbReference>
<sequence length="125" mass="13926">MFAAQKLSFCFMLIFLVLIRFWVAAALAASRPIPPVPADNKQGSSAYFLHSRWGSKQLEEKIGKEGFRGVDTLGSRPPSCDHKCGGCFPCQPTQVPATSDRFRVQYSNYEPEGWKCKCGTSLYNP</sequence>
<dbReference type="GO" id="GO:0010052">
    <property type="term" value="P:guard cell differentiation"/>
    <property type="evidence" value="ECO:0007669"/>
    <property type="project" value="UniProtKB-UniRule"/>
</dbReference>
<protein>
    <recommendedName>
        <fullName evidence="6">Epidermal patterning factor-like protein</fullName>
    </recommendedName>
</protein>
<organism evidence="7 8">
    <name type="scientific">Aristolochia fimbriata</name>
    <name type="common">White veined hardy Dutchman's pipe vine</name>
    <dbReference type="NCBI Taxonomy" id="158543"/>
    <lineage>
        <taxon>Eukaryota</taxon>
        <taxon>Viridiplantae</taxon>
        <taxon>Streptophyta</taxon>
        <taxon>Embryophyta</taxon>
        <taxon>Tracheophyta</taxon>
        <taxon>Spermatophyta</taxon>
        <taxon>Magnoliopsida</taxon>
        <taxon>Magnoliidae</taxon>
        <taxon>Piperales</taxon>
        <taxon>Aristolochiaceae</taxon>
        <taxon>Aristolochia</taxon>
    </lineage>
</organism>
<evidence type="ECO:0000256" key="6">
    <source>
        <dbReference type="RuleBase" id="RU367102"/>
    </source>
</evidence>
<dbReference type="EMBL" id="JAINDJ010000002">
    <property type="protein sequence ID" value="KAG9455640.1"/>
    <property type="molecule type" value="Genomic_DNA"/>
</dbReference>
<feature type="chain" id="PRO_5043101919" description="Epidermal patterning factor-like protein" evidence="6">
    <location>
        <begin position="29"/>
        <end position="125"/>
    </location>
</feature>
<comment type="function">
    <text evidence="6">Controls stomatal patterning.</text>
</comment>
<comment type="similarity">
    <text evidence="2 6">Belongs to the plant cysteine rich small secretory peptide family. Epidermal patterning factor subfamily.</text>
</comment>
<evidence type="ECO:0000256" key="1">
    <source>
        <dbReference type="ARBA" id="ARBA00004613"/>
    </source>
</evidence>
<dbReference type="Proteomes" id="UP000825729">
    <property type="component" value="Unassembled WGS sequence"/>
</dbReference>
<dbReference type="PANTHER" id="PTHR33109">
    <property type="entry name" value="EPIDERMAL PATTERNING FACTOR-LIKE PROTEIN 4"/>
    <property type="match status" value="1"/>
</dbReference>
<gene>
    <name evidence="7" type="ORF">H6P81_000148</name>
</gene>
<evidence type="ECO:0000313" key="7">
    <source>
        <dbReference type="EMBL" id="KAG9455640.1"/>
    </source>
</evidence>
<reference evidence="7 8" key="1">
    <citation type="submission" date="2021-07" db="EMBL/GenBank/DDBJ databases">
        <title>The Aristolochia fimbriata genome: insights into angiosperm evolution, floral development and chemical biosynthesis.</title>
        <authorList>
            <person name="Jiao Y."/>
        </authorList>
    </citation>
    <scope>NUCLEOTIDE SEQUENCE [LARGE SCALE GENOMIC DNA]</scope>
    <source>
        <strain evidence="7">IBCAS-2021</strain>
        <tissue evidence="7">Leaf</tissue>
    </source>
</reference>
<evidence type="ECO:0000313" key="8">
    <source>
        <dbReference type="Proteomes" id="UP000825729"/>
    </source>
</evidence>